<organism evidence="10 11">
    <name type="scientific">Candidatus Caccosoma faecigallinarum</name>
    <dbReference type="NCBI Taxonomy" id="2840720"/>
    <lineage>
        <taxon>Bacteria</taxon>
        <taxon>Bacillati</taxon>
        <taxon>Bacillota</taxon>
        <taxon>Bacillota incertae sedis</taxon>
        <taxon>Candidatus Caccosoma</taxon>
    </lineage>
</organism>
<protein>
    <submittedName>
        <fullName evidence="10">Response regulator transcription factor</fullName>
    </submittedName>
</protein>
<proteinExistence type="predicted"/>
<reference evidence="10" key="2">
    <citation type="journal article" date="2021" name="PeerJ">
        <title>Extensive microbial diversity within the chicken gut microbiome revealed by metagenomics and culture.</title>
        <authorList>
            <person name="Gilroy R."/>
            <person name="Ravi A."/>
            <person name="Getino M."/>
            <person name="Pursley I."/>
            <person name="Horton D.L."/>
            <person name="Alikhan N.F."/>
            <person name="Baker D."/>
            <person name="Gharbi K."/>
            <person name="Hall N."/>
            <person name="Watson M."/>
            <person name="Adriaenssens E.M."/>
            <person name="Foster-Nyarko E."/>
            <person name="Jarju S."/>
            <person name="Secka A."/>
            <person name="Antonio M."/>
            <person name="Oren A."/>
            <person name="Chaudhuri R.R."/>
            <person name="La Ragione R."/>
            <person name="Hildebrand F."/>
            <person name="Pallen M.J."/>
        </authorList>
    </citation>
    <scope>NUCLEOTIDE SEQUENCE</scope>
    <source>
        <strain evidence="10">14508</strain>
    </source>
</reference>
<dbReference type="Gene3D" id="1.10.10.10">
    <property type="entry name" value="Winged helix-like DNA-binding domain superfamily/Winged helix DNA-binding domain"/>
    <property type="match status" value="1"/>
</dbReference>
<feature type="modified residue" description="4-aspartylphosphate" evidence="6">
    <location>
        <position position="51"/>
    </location>
</feature>
<feature type="DNA-binding region" description="OmpR/PhoB-type" evidence="7">
    <location>
        <begin position="125"/>
        <end position="223"/>
    </location>
</feature>
<dbReference type="GO" id="GO:0032993">
    <property type="term" value="C:protein-DNA complex"/>
    <property type="evidence" value="ECO:0007669"/>
    <property type="project" value="TreeGrafter"/>
</dbReference>
<dbReference type="InterPro" id="IPR036388">
    <property type="entry name" value="WH-like_DNA-bd_sf"/>
</dbReference>
<accession>A0A9D1G784</accession>
<keyword evidence="4 7" id="KW-0238">DNA-binding</keyword>
<comment type="caution">
    <text evidence="10">The sequence shown here is derived from an EMBL/GenBank/DDBJ whole genome shotgun (WGS) entry which is preliminary data.</text>
</comment>
<evidence type="ECO:0000256" key="1">
    <source>
        <dbReference type="ARBA" id="ARBA00022553"/>
    </source>
</evidence>
<dbReference type="Pfam" id="PF00072">
    <property type="entry name" value="Response_reg"/>
    <property type="match status" value="1"/>
</dbReference>
<evidence type="ECO:0000256" key="5">
    <source>
        <dbReference type="ARBA" id="ARBA00023163"/>
    </source>
</evidence>
<dbReference type="EMBL" id="DVKI01000012">
    <property type="protein sequence ID" value="HIT16829.1"/>
    <property type="molecule type" value="Genomic_DNA"/>
</dbReference>
<dbReference type="InterPro" id="IPR001789">
    <property type="entry name" value="Sig_transdc_resp-reg_receiver"/>
</dbReference>
<evidence type="ECO:0000259" key="8">
    <source>
        <dbReference type="PROSITE" id="PS50110"/>
    </source>
</evidence>
<dbReference type="SMART" id="SM00448">
    <property type="entry name" value="REC"/>
    <property type="match status" value="1"/>
</dbReference>
<dbReference type="SMART" id="SM00862">
    <property type="entry name" value="Trans_reg_C"/>
    <property type="match status" value="1"/>
</dbReference>
<dbReference type="AlphaFoldDB" id="A0A9D1G784"/>
<keyword evidence="2" id="KW-0902">Two-component regulatory system</keyword>
<evidence type="ECO:0000256" key="2">
    <source>
        <dbReference type="ARBA" id="ARBA00023012"/>
    </source>
</evidence>
<dbReference type="CDD" id="cd17625">
    <property type="entry name" value="REC_OmpR_DrrD-like"/>
    <property type="match status" value="1"/>
</dbReference>
<gene>
    <name evidence="10" type="ORF">IAD04_00390</name>
</gene>
<dbReference type="Proteomes" id="UP000886893">
    <property type="component" value="Unassembled WGS sequence"/>
</dbReference>
<dbReference type="Gene3D" id="3.40.50.2300">
    <property type="match status" value="1"/>
</dbReference>
<name>A0A9D1G784_9FIRM</name>
<dbReference type="GO" id="GO:0000976">
    <property type="term" value="F:transcription cis-regulatory region binding"/>
    <property type="evidence" value="ECO:0007669"/>
    <property type="project" value="TreeGrafter"/>
</dbReference>
<evidence type="ECO:0000256" key="3">
    <source>
        <dbReference type="ARBA" id="ARBA00023015"/>
    </source>
</evidence>
<evidence type="ECO:0000256" key="6">
    <source>
        <dbReference type="PROSITE-ProRule" id="PRU00169"/>
    </source>
</evidence>
<dbReference type="GO" id="GO:0000156">
    <property type="term" value="F:phosphorelay response regulator activity"/>
    <property type="evidence" value="ECO:0007669"/>
    <property type="project" value="TreeGrafter"/>
</dbReference>
<dbReference type="PANTHER" id="PTHR48111">
    <property type="entry name" value="REGULATOR OF RPOS"/>
    <property type="match status" value="1"/>
</dbReference>
<dbReference type="SUPFAM" id="SSF46894">
    <property type="entry name" value="C-terminal effector domain of the bipartite response regulators"/>
    <property type="match status" value="1"/>
</dbReference>
<keyword evidence="5" id="KW-0804">Transcription</keyword>
<evidence type="ECO:0000313" key="11">
    <source>
        <dbReference type="Proteomes" id="UP000886893"/>
    </source>
</evidence>
<dbReference type="GO" id="GO:0005829">
    <property type="term" value="C:cytosol"/>
    <property type="evidence" value="ECO:0007669"/>
    <property type="project" value="TreeGrafter"/>
</dbReference>
<dbReference type="SUPFAM" id="SSF52172">
    <property type="entry name" value="CheY-like"/>
    <property type="match status" value="1"/>
</dbReference>
<evidence type="ECO:0000256" key="4">
    <source>
        <dbReference type="ARBA" id="ARBA00023125"/>
    </source>
</evidence>
<evidence type="ECO:0000313" key="10">
    <source>
        <dbReference type="EMBL" id="HIT16829.1"/>
    </source>
</evidence>
<feature type="domain" description="OmpR/PhoB-type" evidence="9">
    <location>
        <begin position="125"/>
        <end position="223"/>
    </location>
</feature>
<dbReference type="Pfam" id="PF00486">
    <property type="entry name" value="Trans_reg_C"/>
    <property type="match status" value="1"/>
</dbReference>
<sequence length="226" mass="25688">MKILLIEDEVQLSDALVDILKKEKYQVTPIYDGEDGLYYAISNSYDLIILDVILPHRNGFSILEEIRKAKVGTPVLMLTALTQESDKIKGFDLGADDYLPKPFSMAELLARIKALLRRKGEYISDNTISLGNLTLHLKSYELSTPYNSIKVSAKECELLRFLLSNPKFIATRDDLINKVWGFDTEIESNSIEVYMSFLRKKLVFLKSNVSIVTVRGVGYKLEIQNV</sequence>
<dbReference type="Gene3D" id="6.10.250.690">
    <property type="match status" value="1"/>
</dbReference>
<dbReference type="PANTHER" id="PTHR48111:SF22">
    <property type="entry name" value="REGULATOR OF RPOS"/>
    <property type="match status" value="1"/>
</dbReference>
<dbReference type="PROSITE" id="PS50110">
    <property type="entry name" value="RESPONSE_REGULATORY"/>
    <property type="match status" value="1"/>
</dbReference>
<dbReference type="InterPro" id="IPR011006">
    <property type="entry name" value="CheY-like_superfamily"/>
</dbReference>
<evidence type="ECO:0000259" key="9">
    <source>
        <dbReference type="PROSITE" id="PS51755"/>
    </source>
</evidence>
<reference evidence="10" key="1">
    <citation type="submission" date="2020-10" db="EMBL/GenBank/DDBJ databases">
        <authorList>
            <person name="Gilroy R."/>
        </authorList>
    </citation>
    <scope>NUCLEOTIDE SEQUENCE</scope>
    <source>
        <strain evidence="10">14508</strain>
    </source>
</reference>
<dbReference type="InterPro" id="IPR016032">
    <property type="entry name" value="Sig_transdc_resp-reg_C-effctor"/>
</dbReference>
<dbReference type="CDD" id="cd00383">
    <property type="entry name" value="trans_reg_C"/>
    <property type="match status" value="1"/>
</dbReference>
<dbReference type="InterPro" id="IPR001867">
    <property type="entry name" value="OmpR/PhoB-type_DNA-bd"/>
</dbReference>
<dbReference type="InterPro" id="IPR039420">
    <property type="entry name" value="WalR-like"/>
</dbReference>
<keyword evidence="1 6" id="KW-0597">Phosphoprotein</keyword>
<keyword evidence="3" id="KW-0805">Transcription regulation</keyword>
<dbReference type="PROSITE" id="PS51755">
    <property type="entry name" value="OMPR_PHOB"/>
    <property type="match status" value="1"/>
</dbReference>
<dbReference type="GO" id="GO:0006355">
    <property type="term" value="P:regulation of DNA-templated transcription"/>
    <property type="evidence" value="ECO:0007669"/>
    <property type="project" value="InterPro"/>
</dbReference>
<evidence type="ECO:0000256" key="7">
    <source>
        <dbReference type="PROSITE-ProRule" id="PRU01091"/>
    </source>
</evidence>
<feature type="domain" description="Response regulatory" evidence="8">
    <location>
        <begin position="2"/>
        <end position="116"/>
    </location>
</feature>